<accession>M2NKL4</accession>
<dbReference type="RefSeq" id="XP_007673273.1">
    <property type="nucleotide sequence ID" value="XM_007675083.1"/>
</dbReference>
<dbReference type="InterPro" id="IPR036864">
    <property type="entry name" value="Zn2-C6_fun-type_DNA-bd_sf"/>
</dbReference>
<dbReference type="KEGG" id="bcom:BAUCODRAFT_346869"/>
<keyword evidence="5" id="KW-1185">Reference proteome</keyword>
<evidence type="ECO:0000313" key="4">
    <source>
        <dbReference type="EMBL" id="EMC99675.1"/>
    </source>
</evidence>
<protein>
    <recommendedName>
        <fullName evidence="3">Zn(2)-C6 fungal-type domain-containing protein</fullName>
    </recommendedName>
</protein>
<dbReference type="CDD" id="cd00067">
    <property type="entry name" value="GAL4"/>
    <property type="match status" value="1"/>
</dbReference>
<dbReference type="PANTHER" id="PTHR46910:SF40">
    <property type="entry name" value="ZN(II)2CYS6 TRANSCRIPTION FACTOR (EUROFUNG)"/>
    <property type="match status" value="1"/>
</dbReference>
<dbReference type="HOGENOM" id="CLU_1015588_0_0_1"/>
<sequence length="274" mass="29743">MADSSNAQGGPIRYPSPQQQQGLPFYQQNTPSTPYQNAPDVQQEPGPQGMSEPLRGTSIGDDAQLRGLANMVGVYNEYGGPISHAHPGQETPQPPPSYPPTTDQPVAVSLSIPPKQRERTKVSRACDECRRKKIRCDAVDETGITACSNCARTGAICAFSRQPMKRGPSKGYIKELAERLDSLESQVHSPGGAAVSPQARYEIQQMQQVIAAEGYGRDVRSLQDAPHPRVGEKRSIDAVEAALLASRVERQPSGQRQLAIRGRDWTGDCCLRLG</sequence>
<feature type="region of interest" description="Disordered" evidence="2">
    <location>
        <begin position="1"/>
        <end position="65"/>
    </location>
</feature>
<name>M2NKL4_BAUPA</name>
<dbReference type="Proteomes" id="UP000011761">
    <property type="component" value="Unassembled WGS sequence"/>
</dbReference>
<dbReference type="eggNOG" id="ENOG502QRVJ">
    <property type="taxonomic scope" value="Eukaryota"/>
</dbReference>
<proteinExistence type="predicted"/>
<dbReference type="GeneID" id="19112482"/>
<dbReference type="Gene3D" id="4.10.240.10">
    <property type="entry name" value="Zn(2)-C6 fungal-type DNA-binding domain"/>
    <property type="match status" value="1"/>
</dbReference>
<feature type="compositionally biased region" description="Polar residues" evidence="2">
    <location>
        <begin position="29"/>
        <end position="40"/>
    </location>
</feature>
<dbReference type="PANTHER" id="PTHR46910">
    <property type="entry name" value="TRANSCRIPTION FACTOR PDR1"/>
    <property type="match status" value="1"/>
</dbReference>
<dbReference type="PROSITE" id="PS00463">
    <property type="entry name" value="ZN2_CY6_FUNGAL_1"/>
    <property type="match status" value="1"/>
</dbReference>
<gene>
    <name evidence="4" type="ORF">BAUCODRAFT_346869</name>
</gene>
<feature type="region of interest" description="Disordered" evidence="2">
    <location>
        <begin position="80"/>
        <end position="107"/>
    </location>
</feature>
<dbReference type="InterPro" id="IPR050987">
    <property type="entry name" value="AtrR-like"/>
</dbReference>
<keyword evidence="1" id="KW-0539">Nucleus</keyword>
<dbReference type="SMART" id="SM00066">
    <property type="entry name" value="GAL4"/>
    <property type="match status" value="1"/>
</dbReference>
<reference evidence="4 5" key="1">
    <citation type="journal article" date="2012" name="PLoS Pathog.">
        <title>Diverse lifestyles and strategies of plant pathogenesis encoded in the genomes of eighteen Dothideomycetes fungi.</title>
        <authorList>
            <person name="Ohm R.A."/>
            <person name="Feau N."/>
            <person name="Henrissat B."/>
            <person name="Schoch C.L."/>
            <person name="Horwitz B.A."/>
            <person name="Barry K.W."/>
            <person name="Condon B.J."/>
            <person name="Copeland A.C."/>
            <person name="Dhillon B."/>
            <person name="Glaser F."/>
            <person name="Hesse C.N."/>
            <person name="Kosti I."/>
            <person name="LaButti K."/>
            <person name="Lindquist E.A."/>
            <person name="Lucas S."/>
            <person name="Salamov A.A."/>
            <person name="Bradshaw R.E."/>
            <person name="Ciuffetti L."/>
            <person name="Hamelin R.C."/>
            <person name="Kema G.H.J."/>
            <person name="Lawrence C."/>
            <person name="Scott J.A."/>
            <person name="Spatafora J.W."/>
            <person name="Turgeon B.G."/>
            <person name="de Wit P.J.G.M."/>
            <person name="Zhong S."/>
            <person name="Goodwin S.B."/>
            <person name="Grigoriev I.V."/>
        </authorList>
    </citation>
    <scope>NUCLEOTIDE SEQUENCE [LARGE SCALE GENOMIC DNA]</scope>
    <source>
        <strain evidence="4 5">UAMH 10762</strain>
    </source>
</reference>
<dbReference type="GO" id="GO:0000981">
    <property type="term" value="F:DNA-binding transcription factor activity, RNA polymerase II-specific"/>
    <property type="evidence" value="ECO:0007669"/>
    <property type="project" value="InterPro"/>
</dbReference>
<dbReference type="SUPFAM" id="SSF57701">
    <property type="entry name" value="Zn2/Cys6 DNA-binding domain"/>
    <property type="match status" value="1"/>
</dbReference>
<dbReference type="GO" id="GO:0008270">
    <property type="term" value="F:zinc ion binding"/>
    <property type="evidence" value="ECO:0007669"/>
    <property type="project" value="InterPro"/>
</dbReference>
<evidence type="ECO:0000256" key="1">
    <source>
        <dbReference type="ARBA" id="ARBA00023242"/>
    </source>
</evidence>
<dbReference type="Pfam" id="PF00172">
    <property type="entry name" value="Zn_clus"/>
    <property type="match status" value="1"/>
</dbReference>
<dbReference type="PROSITE" id="PS50048">
    <property type="entry name" value="ZN2_CY6_FUNGAL_2"/>
    <property type="match status" value="1"/>
</dbReference>
<evidence type="ECO:0000259" key="3">
    <source>
        <dbReference type="PROSITE" id="PS50048"/>
    </source>
</evidence>
<dbReference type="InterPro" id="IPR001138">
    <property type="entry name" value="Zn2Cys6_DnaBD"/>
</dbReference>
<dbReference type="AlphaFoldDB" id="M2NKL4"/>
<evidence type="ECO:0000256" key="2">
    <source>
        <dbReference type="SAM" id="MobiDB-lite"/>
    </source>
</evidence>
<organism evidence="4 5">
    <name type="scientific">Baudoinia panamericana (strain UAMH 10762)</name>
    <name type="common">Angels' share fungus</name>
    <name type="synonym">Baudoinia compniacensis (strain UAMH 10762)</name>
    <dbReference type="NCBI Taxonomy" id="717646"/>
    <lineage>
        <taxon>Eukaryota</taxon>
        <taxon>Fungi</taxon>
        <taxon>Dikarya</taxon>
        <taxon>Ascomycota</taxon>
        <taxon>Pezizomycotina</taxon>
        <taxon>Dothideomycetes</taxon>
        <taxon>Dothideomycetidae</taxon>
        <taxon>Mycosphaerellales</taxon>
        <taxon>Teratosphaeriaceae</taxon>
        <taxon>Baudoinia</taxon>
    </lineage>
</organism>
<feature type="compositionally biased region" description="Low complexity" evidence="2">
    <location>
        <begin position="18"/>
        <end position="28"/>
    </location>
</feature>
<feature type="domain" description="Zn(2)-C6 fungal-type" evidence="3">
    <location>
        <begin position="125"/>
        <end position="159"/>
    </location>
</feature>
<dbReference type="EMBL" id="KB445551">
    <property type="protein sequence ID" value="EMC99675.1"/>
    <property type="molecule type" value="Genomic_DNA"/>
</dbReference>
<evidence type="ECO:0000313" key="5">
    <source>
        <dbReference type="Proteomes" id="UP000011761"/>
    </source>
</evidence>
<dbReference type="OrthoDB" id="5426978at2759"/>
<dbReference type="STRING" id="717646.M2NKL4"/>